<gene>
    <name evidence="2" type="ORF">CWATWH0005_5875</name>
</gene>
<dbReference type="Pfam" id="PF05713">
    <property type="entry name" value="MobC"/>
    <property type="match status" value="1"/>
</dbReference>
<name>T2J2C8_CROWT</name>
<protein>
    <recommendedName>
        <fullName evidence="1">Bacterial mobilisation domain-containing protein</fullName>
    </recommendedName>
</protein>
<reference evidence="2 3" key="2">
    <citation type="submission" date="2013-09" db="EMBL/GenBank/DDBJ databases">
        <title>Whole genome comparison of six Crocosphaera watsonii strains with differing phenotypes.</title>
        <authorList>
            <person name="Bench S.R."/>
            <person name="Heller P."/>
            <person name="Frank I."/>
            <person name="Arciniega M."/>
            <person name="Shilova I.N."/>
            <person name="Zehr J.P."/>
        </authorList>
    </citation>
    <scope>NUCLEOTIDE SEQUENCE [LARGE SCALE GENOMIC DNA]</scope>
    <source>
        <strain evidence="2 3">WH 0005</strain>
    </source>
</reference>
<dbReference type="EMBL" id="CAQL01001051">
    <property type="protein sequence ID" value="CCQ58570.1"/>
    <property type="molecule type" value="Genomic_DNA"/>
</dbReference>
<sequence length="101" mass="11671">MEIRLSTEQKEQLSQIAGKQTISELIRKTLLFEPTRSEKKINREISNELKRMGNNLNQIAKVLNSTPLYQIPIPATEIIELKEDIDIVRKELIILEEKLSA</sequence>
<dbReference type="Proteomes" id="UP000017981">
    <property type="component" value="Unassembled WGS sequence"/>
</dbReference>
<accession>T2J2C8</accession>
<evidence type="ECO:0000313" key="3">
    <source>
        <dbReference type="Proteomes" id="UP000017981"/>
    </source>
</evidence>
<comment type="caution">
    <text evidence="2">The sequence shown here is derived from an EMBL/GenBank/DDBJ whole genome shotgun (WGS) entry which is preliminary data.</text>
</comment>
<evidence type="ECO:0000313" key="2">
    <source>
        <dbReference type="EMBL" id="CCQ58570.1"/>
    </source>
</evidence>
<dbReference type="InterPro" id="IPR008687">
    <property type="entry name" value="MobC"/>
</dbReference>
<organism evidence="2 3">
    <name type="scientific">Crocosphaera watsonii WH 0005</name>
    <dbReference type="NCBI Taxonomy" id="423472"/>
    <lineage>
        <taxon>Bacteria</taxon>
        <taxon>Bacillati</taxon>
        <taxon>Cyanobacteriota</taxon>
        <taxon>Cyanophyceae</taxon>
        <taxon>Oscillatoriophycideae</taxon>
        <taxon>Chroococcales</taxon>
        <taxon>Aphanothecaceae</taxon>
        <taxon>Crocosphaera</taxon>
    </lineage>
</organism>
<dbReference type="AlphaFoldDB" id="T2J2C8"/>
<proteinExistence type="predicted"/>
<reference evidence="2 3" key="1">
    <citation type="submission" date="2013-01" db="EMBL/GenBank/DDBJ databases">
        <authorList>
            <person name="Bench S."/>
        </authorList>
    </citation>
    <scope>NUCLEOTIDE SEQUENCE [LARGE SCALE GENOMIC DNA]</scope>
    <source>
        <strain evidence="2 3">WH 0005</strain>
    </source>
</reference>
<evidence type="ECO:0000259" key="1">
    <source>
        <dbReference type="Pfam" id="PF05713"/>
    </source>
</evidence>
<feature type="domain" description="Bacterial mobilisation" evidence="1">
    <location>
        <begin position="48"/>
        <end position="70"/>
    </location>
</feature>